<gene>
    <name evidence="2" type="ORF">CM83_22130</name>
</gene>
<feature type="non-terminal residue" evidence="2">
    <location>
        <position position="905"/>
    </location>
</feature>
<feature type="compositionally biased region" description="Polar residues" evidence="1">
    <location>
        <begin position="814"/>
        <end position="828"/>
    </location>
</feature>
<feature type="compositionally biased region" description="Basic and acidic residues" evidence="1">
    <location>
        <begin position="848"/>
        <end position="863"/>
    </location>
</feature>
<evidence type="ECO:0000256" key="1">
    <source>
        <dbReference type="SAM" id="MobiDB-lite"/>
    </source>
</evidence>
<dbReference type="EMBL" id="GBHO01014945">
    <property type="protein sequence ID" value="JAG28659.1"/>
    <property type="molecule type" value="Transcribed_RNA"/>
</dbReference>
<feature type="compositionally biased region" description="Polar residues" evidence="1">
    <location>
        <begin position="405"/>
        <end position="416"/>
    </location>
</feature>
<sequence length="905" mass="98223">MFMMIVLKKVSEQKVEDNDNPKLNNPPSNTHRSVQRPLQIFRDLLDQYSPHKYYDSIVSARALQNPTNQQRSDDSPATGPSKVGEPNNDTSNPDSKTTDFGVEPSSVSVDLIRAANTPETLNQKYPVSRIPVRDSINISRRQFFNQQFEGTKFSLVQEPITREVSHNLLPPDNQITSHSVEKDDFVCRHSFECTPYSQSESALVGPIPNQLNCSEKQDVSISHHKDTSSLENPSKSILLDPLKTSEQKSNTVFRSRFLKSSSFIASPISSDENQINLDNGDSAEFTSSQDFALSSIPSKPFKSRFLKSNISSETPAIDTTIPCSIPITTINGSSINEKSPQNSPLLCSRPAPFKSRFLKSSSSFSLTITDSSPTDENAEKKASSKIPMPSESSRSKKTSTDAESSKLSSHNSTTPTDIDKKHNDHKIRSSLQNKCSDNSKSNPESVHNEVGHSVISNSVSKSPQEGLQADCTSFPTLCVPKESVVNPVTHVSVCTAYESAKLQVSSNGGIANHAVSIIPKSVPDNKEIRQASSIHTVESNNADDNSKVENIAKKPIESEGSVCESPIQTHRNYQYSVPTHKSFDELPTKSEKDNIPTIFRDAIGPRITKEQDGNPGIYNNAVPSLISTTAIITADNDTALDGQRKIQGPPIKSSRSPTLVEKSTCMKDTNNQSIDNSSGTLIPDTLLSRPKQLLAEAVAPIEPSGNIPKEFHSVGDPIIVKFPKAAIFKIGDTSSDFAQSPEKRLASNDSISLLRPNASLNLSTKAENAAAVVRPSSSSFTSDASQPVGIYYDSKDTLESLSSVSNPSTNSISQEPTLCSSVSKTTNYDSEDHSIPPSSSIAKAATSRIDHNVLESTRTHNEKPLNTSQTSLSPLGTTSKAQSSDDGTLDTNLEGSKFSVPKTPN</sequence>
<feature type="region of interest" description="Disordered" evidence="1">
    <location>
        <begin position="10"/>
        <end position="38"/>
    </location>
</feature>
<feature type="compositionally biased region" description="Polar residues" evidence="1">
    <location>
        <begin position="864"/>
        <end position="894"/>
    </location>
</feature>
<feature type="region of interest" description="Disordered" evidence="1">
    <location>
        <begin position="800"/>
        <end position="905"/>
    </location>
</feature>
<feature type="region of interest" description="Disordered" evidence="1">
    <location>
        <begin position="365"/>
        <end position="424"/>
    </location>
</feature>
<feature type="compositionally biased region" description="Polar residues" evidence="1">
    <location>
        <begin position="21"/>
        <end position="32"/>
    </location>
</feature>
<feature type="compositionally biased region" description="Low complexity" evidence="1">
    <location>
        <begin position="800"/>
        <end position="813"/>
    </location>
</feature>
<reference evidence="2" key="2">
    <citation type="submission" date="2014-07" db="EMBL/GenBank/DDBJ databases">
        <authorList>
            <person name="Hull J."/>
        </authorList>
    </citation>
    <scope>NUCLEOTIDE SEQUENCE</scope>
</reference>
<feature type="compositionally biased region" description="Basic and acidic residues" evidence="1">
    <location>
        <begin position="10"/>
        <end position="20"/>
    </location>
</feature>
<feature type="compositionally biased region" description="Basic and acidic residues" evidence="1">
    <location>
        <begin position="216"/>
        <end position="228"/>
    </location>
</feature>
<organism evidence="2">
    <name type="scientific">Lygus hesperus</name>
    <name type="common">Western plant bug</name>
    <dbReference type="NCBI Taxonomy" id="30085"/>
    <lineage>
        <taxon>Eukaryota</taxon>
        <taxon>Metazoa</taxon>
        <taxon>Ecdysozoa</taxon>
        <taxon>Arthropoda</taxon>
        <taxon>Hexapoda</taxon>
        <taxon>Insecta</taxon>
        <taxon>Pterygota</taxon>
        <taxon>Neoptera</taxon>
        <taxon>Paraneoptera</taxon>
        <taxon>Hemiptera</taxon>
        <taxon>Heteroptera</taxon>
        <taxon>Panheteroptera</taxon>
        <taxon>Cimicomorpha</taxon>
        <taxon>Miridae</taxon>
        <taxon>Mirini</taxon>
        <taxon>Lygus</taxon>
    </lineage>
</organism>
<reference evidence="2" key="1">
    <citation type="journal article" date="2014" name="PLoS ONE">
        <title>Transcriptome-Based Identification of ABC Transporters in the Western Tarnished Plant Bug Lygus hesperus.</title>
        <authorList>
            <person name="Hull J.J."/>
            <person name="Chaney K."/>
            <person name="Geib S.M."/>
            <person name="Fabrick J.A."/>
            <person name="Brent C.S."/>
            <person name="Walsh D."/>
            <person name="Lavine L.C."/>
        </authorList>
    </citation>
    <scope>NUCLEOTIDE SEQUENCE</scope>
</reference>
<proteinExistence type="predicted"/>
<accession>A0A0A9Y910</accession>
<protein>
    <submittedName>
        <fullName evidence="2">Uncharacterized protein</fullName>
    </submittedName>
</protein>
<name>A0A0A9Y910_LYGHE</name>
<dbReference type="AlphaFoldDB" id="A0A0A9Y910"/>
<evidence type="ECO:0000313" key="2">
    <source>
        <dbReference type="EMBL" id="JAG28659.1"/>
    </source>
</evidence>
<feature type="region of interest" description="Disordered" evidence="1">
    <location>
        <begin position="216"/>
        <end position="235"/>
    </location>
</feature>
<feature type="region of interest" description="Disordered" evidence="1">
    <location>
        <begin position="64"/>
        <end position="103"/>
    </location>
</feature>
<feature type="region of interest" description="Disordered" evidence="1">
    <location>
        <begin position="641"/>
        <end position="660"/>
    </location>
</feature>